<dbReference type="EMBL" id="BAABDQ010000014">
    <property type="protein sequence ID" value="GAA3572618.1"/>
    <property type="molecule type" value="Genomic_DNA"/>
</dbReference>
<dbReference type="SUPFAM" id="SSF47413">
    <property type="entry name" value="lambda repressor-like DNA-binding domains"/>
    <property type="match status" value="1"/>
</dbReference>
<dbReference type="InterPro" id="IPR001387">
    <property type="entry name" value="Cro/C1-type_HTH"/>
</dbReference>
<accession>A0ABP6XVB9</accession>
<proteinExistence type="predicted"/>
<dbReference type="RefSeq" id="WP_345567175.1">
    <property type="nucleotide sequence ID" value="NZ_BAABDQ010000014.1"/>
</dbReference>
<evidence type="ECO:0000313" key="3">
    <source>
        <dbReference type="Proteomes" id="UP001500630"/>
    </source>
</evidence>
<keyword evidence="3" id="KW-1185">Reference proteome</keyword>
<comment type="caution">
    <text evidence="2">The sequence shown here is derived from an EMBL/GenBank/DDBJ whole genome shotgun (WGS) entry which is preliminary data.</text>
</comment>
<dbReference type="Gene3D" id="1.10.260.40">
    <property type="entry name" value="lambda repressor-like DNA-binding domains"/>
    <property type="match status" value="1"/>
</dbReference>
<reference evidence="3" key="1">
    <citation type="journal article" date="2019" name="Int. J. Syst. Evol. Microbiol.">
        <title>The Global Catalogue of Microorganisms (GCM) 10K type strain sequencing project: providing services to taxonomists for standard genome sequencing and annotation.</title>
        <authorList>
            <consortium name="The Broad Institute Genomics Platform"/>
            <consortium name="The Broad Institute Genome Sequencing Center for Infectious Disease"/>
            <person name="Wu L."/>
            <person name="Ma J."/>
        </authorList>
    </citation>
    <scope>NUCLEOTIDE SEQUENCE [LARGE SCALE GENOMIC DNA]</scope>
    <source>
        <strain evidence="3">JCM 17326</strain>
    </source>
</reference>
<dbReference type="CDD" id="cd00093">
    <property type="entry name" value="HTH_XRE"/>
    <property type="match status" value="1"/>
</dbReference>
<organism evidence="2 3">
    <name type="scientific">Nonomuraea rosea</name>
    <dbReference type="NCBI Taxonomy" id="638574"/>
    <lineage>
        <taxon>Bacteria</taxon>
        <taxon>Bacillati</taxon>
        <taxon>Actinomycetota</taxon>
        <taxon>Actinomycetes</taxon>
        <taxon>Streptosporangiales</taxon>
        <taxon>Streptosporangiaceae</taxon>
        <taxon>Nonomuraea</taxon>
    </lineage>
</organism>
<evidence type="ECO:0000313" key="2">
    <source>
        <dbReference type="EMBL" id="GAA3572618.1"/>
    </source>
</evidence>
<dbReference type="Pfam" id="PF13560">
    <property type="entry name" value="HTH_31"/>
    <property type="match status" value="1"/>
</dbReference>
<dbReference type="InterPro" id="IPR027417">
    <property type="entry name" value="P-loop_NTPase"/>
</dbReference>
<dbReference type="PROSITE" id="PS50943">
    <property type="entry name" value="HTH_CROC1"/>
    <property type="match status" value="1"/>
</dbReference>
<dbReference type="Proteomes" id="UP001500630">
    <property type="component" value="Unassembled WGS sequence"/>
</dbReference>
<sequence>MVSDEVSPSQLGHRLAQLREQAGIKQAELARSITWSQAVLSRVEAGERVVSEEELQAILEAISTDDAAGLADILARDWTILPRPALDHPDQQLLWEAEQRARELDELAHEHPALQTRLKEYIAEIRHLAGLLLRREHLIAFIGAIGIGKSTAICRVTGLEIEEQAGRQTVLETAGGGTTLCEVHLKIGPGHGILIEPRTEQDIRACVEDFADLFFKSDRPEGADDPSEGASRELGRAIRNMAGLVRPKVTKDPDGKRIKAPDPAEVLAAESAEKRDFVVEVLTRMNLPRRDLRAEWWEPSKSESPLEWLKTTFENINNGRHPDFSLPARIELVVPELLPITGLNVSVVDTRGIDGPGVRADLEAQLENPHTMSILCSGFNAAPDQNVQDLLRRAREINNSQIDSHSSILVLPRSREALAVKDESGLRVESNEDGYEIKAEQISAALTQYQLSDLPVQFFNALEDDPEVVKKFLHDCVKATRARFEQQLRDVLDRALTLLANAEEEQVREIQRAVGRYVSAWIDQKSDLGRIRANIPDPLFMEIRRAYASSVHAAARRKGEWHSLSYSHHLGFGARKMAVGVLGDKVAAITDYCNTESTVRHEAEELLLQTARLMASGYEDLLRKIQQAGVSLFGAELQQEAALWWECTNEWGRGPGYRDRVLAHTHEWFGASDRQDLEDRLEEILRAEWKALLNRVNSIFELGDD</sequence>
<name>A0ABP6XVB9_9ACTN</name>
<gene>
    <name evidence="2" type="ORF">GCM10022419_061910</name>
</gene>
<evidence type="ECO:0000259" key="1">
    <source>
        <dbReference type="PROSITE" id="PS50943"/>
    </source>
</evidence>
<protein>
    <recommendedName>
        <fullName evidence="1">HTH cro/C1-type domain-containing protein</fullName>
    </recommendedName>
</protein>
<dbReference type="SMART" id="SM00530">
    <property type="entry name" value="HTH_XRE"/>
    <property type="match status" value="1"/>
</dbReference>
<dbReference type="SUPFAM" id="SSF52540">
    <property type="entry name" value="P-loop containing nucleoside triphosphate hydrolases"/>
    <property type="match status" value="1"/>
</dbReference>
<feature type="domain" description="HTH cro/C1-type" evidence="1">
    <location>
        <begin position="15"/>
        <end position="70"/>
    </location>
</feature>
<dbReference type="InterPro" id="IPR010982">
    <property type="entry name" value="Lambda_DNA-bd_dom_sf"/>
</dbReference>